<evidence type="ECO:0000313" key="3">
    <source>
        <dbReference type="EMBL" id="SPD12819.1"/>
    </source>
</evidence>
<dbReference type="InterPro" id="IPR026960">
    <property type="entry name" value="RVT-Znf"/>
</dbReference>
<dbReference type="InterPro" id="IPR044730">
    <property type="entry name" value="RNase_H-like_dom_plant"/>
</dbReference>
<dbReference type="SUPFAM" id="SSF53098">
    <property type="entry name" value="Ribonuclease H-like"/>
    <property type="match status" value="1"/>
</dbReference>
<evidence type="ECO:0000259" key="1">
    <source>
        <dbReference type="Pfam" id="PF13456"/>
    </source>
</evidence>
<gene>
    <name evidence="3" type="ORF">FSB_LOCUS40701</name>
</gene>
<dbReference type="CDD" id="cd06222">
    <property type="entry name" value="RNase_H_like"/>
    <property type="match status" value="1"/>
</dbReference>
<dbReference type="PANTHER" id="PTHR47723">
    <property type="entry name" value="OS05G0353850 PROTEIN"/>
    <property type="match status" value="1"/>
</dbReference>
<feature type="domain" description="Reverse transcriptase zinc-binding" evidence="2">
    <location>
        <begin position="55"/>
        <end position="141"/>
    </location>
</feature>
<reference evidence="3" key="1">
    <citation type="submission" date="2018-02" db="EMBL/GenBank/DDBJ databases">
        <authorList>
            <person name="Cohen D.B."/>
            <person name="Kent A.D."/>
        </authorList>
    </citation>
    <scope>NUCLEOTIDE SEQUENCE</scope>
</reference>
<accession>A0A2N9HMH7</accession>
<evidence type="ECO:0008006" key="4">
    <source>
        <dbReference type="Google" id="ProtNLM"/>
    </source>
</evidence>
<dbReference type="Pfam" id="PF13966">
    <property type="entry name" value="zf-RVT"/>
    <property type="match status" value="1"/>
</dbReference>
<feature type="domain" description="RNase H type-1" evidence="1">
    <location>
        <begin position="229"/>
        <end position="346"/>
    </location>
</feature>
<dbReference type="InterPro" id="IPR036397">
    <property type="entry name" value="RNaseH_sf"/>
</dbReference>
<dbReference type="PANTHER" id="PTHR47723:SF19">
    <property type="entry name" value="POLYNUCLEOTIDYL TRANSFERASE, RIBONUCLEASE H-LIKE SUPERFAMILY PROTEIN"/>
    <property type="match status" value="1"/>
</dbReference>
<name>A0A2N9HMH7_FAGSY</name>
<sequence length="346" mass="38438">MSVATLIDVTTNSWNLTLLSELFDANSVEAILKIILPASPKEDRLIRVVDSKGKFLVKSAFKLSQSPVVTDAMVDWSALWKLKIHDHLKMLIWRIASGILPTKQNLVQRLGFGDSKCPLCQTEDESLEHLFFKCSLSRAIWFGACEAIQSDLISPSTCQDFIKFICDLPLPTSTPLRGNMSSINASIMFALTLDCIWSVRNKAHEVSPLHSDQPVGFWSNPPEDFIKLNVDAALSPTKATIAVIARNSMGSIIKAWAKEVPLLDPMVVEAMAIVWALELALSEKFAKVIVESDAKMCIDDLYYPTDADCWKIRNFSVCSIDLIFGFVSCNVQWVCREGNQVAHALA</sequence>
<dbReference type="AlphaFoldDB" id="A0A2N9HMH7"/>
<evidence type="ECO:0000259" key="2">
    <source>
        <dbReference type="Pfam" id="PF13966"/>
    </source>
</evidence>
<dbReference type="InterPro" id="IPR002156">
    <property type="entry name" value="RNaseH_domain"/>
</dbReference>
<dbReference type="GO" id="GO:0003676">
    <property type="term" value="F:nucleic acid binding"/>
    <property type="evidence" value="ECO:0007669"/>
    <property type="project" value="InterPro"/>
</dbReference>
<dbReference type="GO" id="GO:0004523">
    <property type="term" value="F:RNA-DNA hybrid ribonuclease activity"/>
    <property type="evidence" value="ECO:0007669"/>
    <property type="project" value="InterPro"/>
</dbReference>
<dbReference type="Gene3D" id="3.30.420.10">
    <property type="entry name" value="Ribonuclease H-like superfamily/Ribonuclease H"/>
    <property type="match status" value="1"/>
</dbReference>
<dbReference type="InterPro" id="IPR012337">
    <property type="entry name" value="RNaseH-like_sf"/>
</dbReference>
<protein>
    <recommendedName>
        <fullName evidence="4">Reverse transcriptase zinc-binding domain-containing protein</fullName>
    </recommendedName>
</protein>
<proteinExistence type="predicted"/>
<dbReference type="InterPro" id="IPR053151">
    <property type="entry name" value="RNase_H-like"/>
</dbReference>
<dbReference type="Pfam" id="PF13456">
    <property type="entry name" value="RVT_3"/>
    <property type="match status" value="1"/>
</dbReference>
<dbReference type="EMBL" id="OIVN01003668">
    <property type="protein sequence ID" value="SPD12819.1"/>
    <property type="molecule type" value="Genomic_DNA"/>
</dbReference>
<organism evidence="3">
    <name type="scientific">Fagus sylvatica</name>
    <name type="common">Beechnut</name>
    <dbReference type="NCBI Taxonomy" id="28930"/>
    <lineage>
        <taxon>Eukaryota</taxon>
        <taxon>Viridiplantae</taxon>
        <taxon>Streptophyta</taxon>
        <taxon>Embryophyta</taxon>
        <taxon>Tracheophyta</taxon>
        <taxon>Spermatophyta</taxon>
        <taxon>Magnoliopsida</taxon>
        <taxon>eudicotyledons</taxon>
        <taxon>Gunneridae</taxon>
        <taxon>Pentapetalae</taxon>
        <taxon>rosids</taxon>
        <taxon>fabids</taxon>
        <taxon>Fagales</taxon>
        <taxon>Fagaceae</taxon>
        <taxon>Fagus</taxon>
    </lineage>
</organism>